<dbReference type="EMBL" id="GEZM01078472">
    <property type="protein sequence ID" value="JAV62681.1"/>
    <property type="molecule type" value="Transcribed_RNA"/>
</dbReference>
<reference evidence="2" key="1">
    <citation type="journal article" date="2016" name="Sci. Rep.">
        <title>Molecular characterization of firefly nuptial gifts: a multi-omics approach sheds light on postcopulatory sexual selection.</title>
        <authorList>
            <person name="Al-Wathiqui N."/>
            <person name="Fallon T.R."/>
            <person name="South A."/>
            <person name="Weng J.K."/>
            <person name="Lewis S.M."/>
        </authorList>
    </citation>
    <scope>NUCLEOTIDE SEQUENCE</scope>
</reference>
<name>A0A1Y1KQI6_PHOPY</name>
<evidence type="ECO:0000256" key="1">
    <source>
        <dbReference type="SAM" id="MobiDB-lite"/>
    </source>
</evidence>
<accession>A0A1Y1KQI6</accession>
<feature type="compositionally biased region" description="Pro residues" evidence="1">
    <location>
        <begin position="129"/>
        <end position="138"/>
    </location>
</feature>
<organism evidence="2">
    <name type="scientific">Photinus pyralis</name>
    <name type="common">Common eastern firefly</name>
    <name type="synonym">Lampyris pyralis</name>
    <dbReference type="NCBI Taxonomy" id="7054"/>
    <lineage>
        <taxon>Eukaryota</taxon>
        <taxon>Metazoa</taxon>
        <taxon>Ecdysozoa</taxon>
        <taxon>Arthropoda</taxon>
        <taxon>Hexapoda</taxon>
        <taxon>Insecta</taxon>
        <taxon>Pterygota</taxon>
        <taxon>Neoptera</taxon>
        <taxon>Endopterygota</taxon>
        <taxon>Coleoptera</taxon>
        <taxon>Polyphaga</taxon>
        <taxon>Elateriformia</taxon>
        <taxon>Elateroidea</taxon>
        <taxon>Lampyridae</taxon>
        <taxon>Lampyrinae</taxon>
        <taxon>Photinus</taxon>
    </lineage>
</organism>
<proteinExistence type="predicted"/>
<feature type="compositionally biased region" description="Low complexity" evidence="1">
    <location>
        <begin position="104"/>
        <end position="115"/>
    </location>
</feature>
<feature type="region of interest" description="Disordered" evidence="1">
    <location>
        <begin position="104"/>
        <end position="159"/>
    </location>
</feature>
<evidence type="ECO:0000313" key="2">
    <source>
        <dbReference type="EMBL" id="JAV62681.1"/>
    </source>
</evidence>
<sequence length="175" mass="19122">MDIYVASPLAALCYVAFHVGLGIELLPNSKGGPSVAVLRGLMEEMLRGPQQYSEQSVAAFQRLRRRGQFKLTFDAVQTTVYDDGLYGLAQDSLLQFLDIPRLPTPVSSSSSSSSPSPQPPPTPDLSAPPASPPSPPIPDQTSTTRPKRQTRPTKNKDFILKMPNFERFVASSFLM</sequence>
<dbReference type="AlphaFoldDB" id="A0A1Y1KQI6"/>
<protein>
    <submittedName>
        <fullName evidence="2">Uncharacterized protein</fullName>
    </submittedName>
</protein>